<evidence type="ECO:0000256" key="1">
    <source>
        <dbReference type="SAM" id="Phobius"/>
    </source>
</evidence>
<evidence type="ECO:0000313" key="2">
    <source>
        <dbReference type="EMBL" id="PIK45026.1"/>
    </source>
</evidence>
<dbReference type="Proteomes" id="UP000230750">
    <property type="component" value="Unassembled WGS sequence"/>
</dbReference>
<keyword evidence="1" id="KW-0812">Transmembrane</keyword>
<dbReference type="EMBL" id="MRZV01000739">
    <property type="protein sequence ID" value="PIK45026.1"/>
    <property type="molecule type" value="Genomic_DNA"/>
</dbReference>
<proteinExistence type="predicted"/>
<keyword evidence="3" id="KW-1185">Reference proteome</keyword>
<gene>
    <name evidence="2" type="ORF">BSL78_18118</name>
</gene>
<evidence type="ECO:0000313" key="3">
    <source>
        <dbReference type="Proteomes" id="UP000230750"/>
    </source>
</evidence>
<evidence type="ECO:0008006" key="4">
    <source>
        <dbReference type="Google" id="ProtNLM"/>
    </source>
</evidence>
<dbReference type="OrthoDB" id="10618297at2759"/>
<sequence>MFELMDGEYNEVVFVGETDITLQCSYTGNLTVDTVAIMDQNGNNVTEEIKTICAEYRINTVAMSDGGMYKCNVRSTYMNGTELTEVATLDLNVKFDTSPQCVRNGTVGKPYKPGDWILLSCYCREMDTCLWSFNVKDSGQAVLLTPLYEIMKHKGKAIRRVIVHYTSSTDPNTRYDCFSGSAATDRCEIGPESESSNDIIINSMETVTPPDDCSSSTTDGTSSDGITLEKTTVKVTTKDTPAMDDFSSQNNDNPFVIVIVIGVSSAGLLAVVVVFLIVFIFCGGRKKANRKVKDDKRANDNHKADYINGTHLNELTNKQVLKVLLTMLATRTIPRL</sequence>
<name>A0A2G8KAI7_STIJA</name>
<dbReference type="InterPro" id="IPR036179">
    <property type="entry name" value="Ig-like_dom_sf"/>
</dbReference>
<dbReference type="SUPFAM" id="SSF48726">
    <property type="entry name" value="Immunoglobulin"/>
    <property type="match status" value="1"/>
</dbReference>
<dbReference type="AlphaFoldDB" id="A0A2G8KAI7"/>
<keyword evidence="1" id="KW-1133">Transmembrane helix</keyword>
<dbReference type="InterPro" id="IPR013783">
    <property type="entry name" value="Ig-like_fold"/>
</dbReference>
<feature type="transmembrane region" description="Helical" evidence="1">
    <location>
        <begin position="255"/>
        <end position="281"/>
    </location>
</feature>
<dbReference type="Gene3D" id="2.60.40.10">
    <property type="entry name" value="Immunoglobulins"/>
    <property type="match status" value="1"/>
</dbReference>
<protein>
    <recommendedName>
        <fullName evidence="4">Ig-like domain-containing protein</fullName>
    </recommendedName>
</protein>
<comment type="caution">
    <text evidence="2">The sequence shown here is derived from an EMBL/GenBank/DDBJ whole genome shotgun (WGS) entry which is preliminary data.</text>
</comment>
<accession>A0A2G8KAI7</accession>
<keyword evidence="1" id="KW-0472">Membrane</keyword>
<reference evidence="2 3" key="1">
    <citation type="journal article" date="2017" name="PLoS Biol.">
        <title>The sea cucumber genome provides insights into morphological evolution and visceral regeneration.</title>
        <authorList>
            <person name="Zhang X."/>
            <person name="Sun L."/>
            <person name="Yuan J."/>
            <person name="Sun Y."/>
            <person name="Gao Y."/>
            <person name="Zhang L."/>
            <person name="Li S."/>
            <person name="Dai H."/>
            <person name="Hamel J.F."/>
            <person name="Liu C."/>
            <person name="Yu Y."/>
            <person name="Liu S."/>
            <person name="Lin W."/>
            <person name="Guo K."/>
            <person name="Jin S."/>
            <person name="Xu P."/>
            <person name="Storey K.B."/>
            <person name="Huan P."/>
            <person name="Zhang T."/>
            <person name="Zhou Y."/>
            <person name="Zhang J."/>
            <person name="Lin C."/>
            <person name="Li X."/>
            <person name="Xing L."/>
            <person name="Huo D."/>
            <person name="Sun M."/>
            <person name="Wang L."/>
            <person name="Mercier A."/>
            <person name="Li F."/>
            <person name="Yang H."/>
            <person name="Xiang J."/>
        </authorList>
    </citation>
    <scope>NUCLEOTIDE SEQUENCE [LARGE SCALE GENOMIC DNA]</scope>
    <source>
        <strain evidence="2">Shaxun</strain>
        <tissue evidence="2">Muscle</tissue>
    </source>
</reference>
<organism evidence="2 3">
    <name type="scientific">Stichopus japonicus</name>
    <name type="common">Sea cucumber</name>
    <dbReference type="NCBI Taxonomy" id="307972"/>
    <lineage>
        <taxon>Eukaryota</taxon>
        <taxon>Metazoa</taxon>
        <taxon>Echinodermata</taxon>
        <taxon>Eleutherozoa</taxon>
        <taxon>Echinozoa</taxon>
        <taxon>Holothuroidea</taxon>
        <taxon>Aspidochirotacea</taxon>
        <taxon>Aspidochirotida</taxon>
        <taxon>Stichopodidae</taxon>
        <taxon>Apostichopus</taxon>
    </lineage>
</organism>